<organism evidence="2 3">
    <name type="scientific">Neomoorella glycerini</name>
    <dbReference type="NCBI Taxonomy" id="55779"/>
    <lineage>
        <taxon>Bacteria</taxon>
        <taxon>Bacillati</taxon>
        <taxon>Bacillota</taxon>
        <taxon>Clostridia</taxon>
        <taxon>Neomoorellales</taxon>
        <taxon>Neomoorellaceae</taxon>
        <taxon>Neomoorella</taxon>
    </lineage>
</organism>
<dbReference type="AlphaFoldDB" id="A0A6I5ZUC4"/>
<protein>
    <submittedName>
        <fullName evidence="2">PIN domain protein</fullName>
    </submittedName>
</protein>
<dbReference type="EMBL" id="CP046244">
    <property type="protein sequence ID" value="QGP93366.1"/>
    <property type="molecule type" value="Genomic_DNA"/>
</dbReference>
<reference evidence="2 3" key="1">
    <citation type="submission" date="2019-11" db="EMBL/GenBank/DDBJ databases">
        <title>Genome sequence of Moorella glycerini DSM11254.</title>
        <authorList>
            <person name="Poehlein A."/>
            <person name="Boeer T."/>
            <person name="Daniel R."/>
        </authorList>
    </citation>
    <scope>NUCLEOTIDE SEQUENCE [LARGE SCALE GENOMIC DNA]</scope>
    <source>
        <strain evidence="2 3">DSM 11254</strain>
    </source>
</reference>
<dbReference type="InterPro" id="IPR002850">
    <property type="entry name" value="PIN_toxin-like"/>
</dbReference>
<dbReference type="OrthoDB" id="9792229at2"/>
<evidence type="ECO:0000313" key="2">
    <source>
        <dbReference type="EMBL" id="QGP93366.1"/>
    </source>
</evidence>
<proteinExistence type="predicted"/>
<dbReference type="Proteomes" id="UP000425916">
    <property type="component" value="Chromosome"/>
</dbReference>
<dbReference type="PANTHER" id="PTHR34610:SF3">
    <property type="entry name" value="SSL7007 PROTEIN"/>
    <property type="match status" value="1"/>
</dbReference>
<name>A0A6I5ZUC4_9FIRM</name>
<keyword evidence="3" id="KW-1185">Reference proteome</keyword>
<gene>
    <name evidence="2" type="ORF">MGLY_27740</name>
</gene>
<dbReference type="PANTHER" id="PTHR34610">
    <property type="entry name" value="SSL7007 PROTEIN"/>
    <property type="match status" value="1"/>
</dbReference>
<dbReference type="SUPFAM" id="SSF88723">
    <property type="entry name" value="PIN domain-like"/>
    <property type="match status" value="1"/>
</dbReference>
<evidence type="ECO:0000313" key="3">
    <source>
        <dbReference type="Proteomes" id="UP000425916"/>
    </source>
</evidence>
<sequence length="162" mass="18469">MSSKRVQVLEPPKVPVVIDTNVLVPSLYSNTPIAQFLFSGNLILVWSAYIYNEACEIIYRLSARYLQKAGVFPEEVLELLKIVTTIGREVTDMPEDWPPYSRDREDDPFLWAALVGGAEYIISEDDSHMLELKSFQGIPIGTPRQFFEWVKIVHPITLANKI</sequence>
<dbReference type="InterPro" id="IPR002716">
    <property type="entry name" value="PIN_dom"/>
</dbReference>
<accession>A0A6I5ZUC4</accession>
<dbReference type="NCBIfam" id="TIGR00305">
    <property type="entry name" value="putative toxin-antitoxin system toxin component, PIN family"/>
    <property type="match status" value="1"/>
</dbReference>
<dbReference type="Pfam" id="PF13470">
    <property type="entry name" value="PIN_3"/>
    <property type="match status" value="1"/>
</dbReference>
<feature type="domain" description="PIN" evidence="1">
    <location>
        <begin position="16"/>
        <end position="125"/>
    </location>
</feature>
<dbReference type="InterPro" id="IPR029060">
    <property type="entry name" value="PIN-like_dom_sf"/>
</dbReference>
<dbReference type="RefSeq" id="WP_156274709.1">
    <property type="nucleotide sequence ID" value="NZ_CP046244.1"/>
</dbReference>
<evidence type="ECO:0000259" key="1">
    <source>
        <dbReference type="Pfam" id="PF13470"/>
    </source>
</evidence>